<feature type="transmembrane region" description="Helical" evidence="14">
    <location>
        <begin position="189"/>
        <end position="207"/>
    </location>
</feature>
<evidence type="ECO:0000256" key="2">
    <source>
        <dbReference type="ARBA" id="ARBA00010690"/>
    </source>
</evidence>
<dbReference type="GO" id="GO:0005886">
    <property type="term" value="C:plasma membrane"/>
    <property type="evidence" value="ECO:0007669"/>
    <property type="project" value="UniProtKB-SubCell"/>
</dbReference>
<evidence type="ECO:0000256" key="9">
    <source>
        <dbReference type="ARBA" id="ARBA00022989"/>
    </source>
</evidence>
<protein>
    <recommendedName>
        <fullName evidence="3 14">Flagellar biosynthetic protein FlhB</fullName>
    </recommendedName>
</protein>
<dbReference type="Pfam" id="PF01312">
    <property type="entry name" value="Bac_export_2"/>
    <property type="match status" value="1"/>
</dbReference>
<evidence type="ECO:0000256" key="7">
    <source>
        <dbReference type="ARBA" id="ARBA00022795"/>
    </source>
</evidence>
<dbReference type="InterPro" id="IPR006135">
    <property type="entry name" value="T3SS_substrate_exporter"/>
</dbReference>
<evidence type="ECO:0000313" key="15">
    <source>
        <dbReference type="EMBL" id="MTW22467.1"/>
    </source>
</evidence>
<comment type="subcellular location">
    <subcellularLocation>
        <location evidence="1">Cell membrane</location>
        <topology evidence="1">Multi-pass membrane protein</topology>
    </subcellularLocation>
</comment>
<comment type="caution">
    <text evidence="14">Lacks conserved residue(s) required for the propagation of feature annotation.</text>
</comment>
<keyword evidence="5 14" id="KW-1003">Cell membrane</keyword>
<evidence type="ECO:0000256" key="4">
    <source>
        <dbReference type="ARBA" id="ARBA00022448"/>
    </source>
</evidence>
<dbReference type="OrthoDB" id="9807950at2"/>
<evidence type="ECO:0000256" key="8">
    <source>
        <dbReference type="ARBA" id="ARBA00022927"/>
    </source>
</evidence>
<dbReference type="AlphaFoldDB" id="A0A6N8EIY1"/>
<comment type="similarity">
    <text evidence="2 14">Belongs to the type III secretion exporter family.</text>
</comment>
<evidence type="ECO:0000256" key="1">
    <source>
        <dbReference type="ARBA" id="ARBA00004651"/>
    </source>
</evidence>
<keyword evidence="15" id="KW-0282">Flagellum</keyword>
<comment type="caution">
    <text evidence="15">The sequence shown here is derived from an EMBL/GenBank/DDBJ whole genome shotgun (WGS) entry which is preliminary data.</text>
</comment>
<comment type="function">
    <text evidence="13 14">Required for formation of the rod structure in the basal body of the flagellar apparatus. Together with FliI and FliH, may constitute the export apparatus of flagellin.</text>
</comment>
<keyword evidence="7 14" id="KW-1005">Bacterial flagellum biogenesis</keyword>
<keyword evidence="12 14" id="KW-1006">Bacterial flagellum protein export</keyword>
<dbReference type="EMBL" id="WNKT01000042">
    <property type="protein sequence ID" value="MTW22467.1"/>
    <property type="molecule type" value="Genomic_DNA"/>
</dbReference>
<dbReference type="InterPro" id="IPR006136">
    <property type="entry name" value="FlhB"/>
</dbReference>
<dbReference type="InterPro" id="IPR029025">
    <property type="entry name" value="T3SS_substrate_exporter_C"/>
</dbReference>
<dbReference type="RefSeq" id="WP_155451030.1">
    <property type="nucleotide sequence ID" value="NZ_WNKT01000042.1"/>
</dbReference>
<feature type="transmembrane region" description="Helical" evidence="14">
    <location>
        <begin position="29"/>
        <end position="49"/>
    </location>
</feature>
<reference evidence="15 16" key="1">
    <citation type="submission" date="2019-11" db="EMBL/GenBank/DDBJ databases">
        <title>Whole-genome sequence of the anaerobic purple sulfur bacterium Allochromatium palmeri DSM 15591.</title>
        <authorList>
            <person name="Kyndt J.A."/>
            <person name="Meyer T.E."/>
        </authorList>
    </citation>
    <scope>NUCLEOTIDE SEQUENCE [LARGE SCALE GENOMIC DNA]</scope>
    <source>
        <strain evidence="15 16">DSM 15591</strain>
    </source>
</reference>
<feature type="transmembrane region" description="Helical" evidence="14">
    <location>
        <begin position="138"/>
        <end position="160"/>
    </location>
</feature>
<dbReference type="NCBIfam" id="TIGR01404">
    <property type="entry name" value="FlhB_rel_III"/>
    <property type="match status" value="1"/>
</dbReference>
<keyword evidence="6 14" id="KW-0812">Transmembrane</keyword>
<proteinExistence type="inferred from homology"/>
<evidence type="ECO:0000256" key="14">
    <source>
        <dbReference type="RuleBase" id="RU364091"/>
    </source>
</evidence>
<dbReference type="PANTHER" id="PTHR30531">
    <property type="entry name" value="FLAGELLAR BIOSYNTHETIC PROTEIN FLHB"/>
    <property type="match status" value="1"/>
</dbReference>
<evidence type="ECO:0000256" key="12">
    <source>
        <dbReference type="ARBA" id="ARBA00023225"/>
    </source>
</evidence>
<evidence type="ECO:0000256" key="13">
    <source>
        <dbReference type="ARBA" id="ARBA00025078"/>
    </source>
</evidence>
<dbReference type="Proteomes" id="UP000434044">
    <property type="component" value="Unassembled WGS sequence"/>
</dbReference>
<keyword evidence="11 14" id="KW-0472">Membrane</keyword>
<evidence type="ECO:0000256" key="5">
    <source>
        <dbReference type="ARBA" id="ARBA00022475"/>
    </source>
</evidence>
<dbReference type="PANTHER" id="PTHR30531:SF14">
    <property type="entry name" value="SURFACE PRESENTATION OF ANTIGENS PROTEIN SPAS"/>
    <property type="match status" value="1"/>
</dbReference>
<organism evidence="15 16">
    <name type="scientific">Allochromatium palmeri</name>
    <dbReference type="NCBI Taxonomy" id="231048"/>
    <lineage>
        <taxon>Bacteria</taxon>
        <taxon>Pseudomonadati</taxon>
        <taxon>Pseudomonadota</taxon>
        <taxon>Gammaproteobacteria</taxon>
        <taxon>Chromatiales</taxon>
        <taxon>Chromatiaceae</taxon>
        <taxon>Allochromatium</taxon>
    </lineage>
</organism>
<dbReference type="Gene3D" id="3.40.1690.10">
    <property type="entry name" value="secretion proteins EscU"/>
    <property type="match status" value="1"/>
</dbReference>
<keyword evidence="16" id="KW-1185">Reference proteome</keyword>
<dbReference type="SUPFAM" id="SSF160544">
    <property type="entry name" value="EscU C-terminal domain-like"/>
    <property type="match status" value="1"/>
</dbReference>
<name>A0A6N8EIY1_9GAMM</name>
<dbReference type="PRINTS" id="PR00950">
    <property type="entry name" value="TYPE3IMSPROT"/>
</dbReference>
<keyword evidence="9 14" id="KW-1133">Transmembrane helix</keyword>
<dbReference type="NCBIfam" id="TIGR00328">
    <property type="entry name" value="flhB"/>
    <property type="match status" value="1"/>
</dbReference>
<evidence type="ECO:0000256" key="10">
    <source>
        <dbReference type="ARBA" id="ARBA00023026"/>
    </source>
</evidence>
<keyword evidence="10" id="KW-0843">Virulence</keyword>
<evidence type="ECO:0000313" key="16">
    <source>
        <dbReference type="Proteomes" id="UP000434044"/>
    </source>
</evidence>
<dbReference type="GO" id="GO:0009306">
    <property type="term" value="P:protein secretion"/>
    <property type="evidence" value="ECO:0007669"/>
    <property type="project" value="InterPro"/>
</dbReference>
<keyword evidence="15" id="KW-0966">Cell projection</keyword>
<dbReference type="InterPro" id="IPR006307">
    <property type="entry name" value="BsaZ-like"/>
</dbReference>
<sequence>MSGEKTEQPTAKKLRDARKKGQVSSSKDVVSAALVVLMFALLWGASGFYSDKLQELILLPTVFIGSDMPFYQALEQTFDGLIVLFLQMIAPPLVLAVVVGIAAHLGQFGFLLAFESLKPDLNKLNPGKGIKKIFSIKNLVELLKSILKIALLSILFYQVISDNLANLLKLPQCGVGCVTPLLGALMLDLMIYASFGFILIAAADFAFQRFQFTKEMRMSKQEVKQEYKEMEGDPRIKGKRRQLHQELMMQNTASAVKRSTVVVTNPTHIAVALEYIEGETPLPIVRAKGENLMAQRIIEIARAEGIPVMENVPLARALHEQSQVDQYIPSDLIEAVAEVLRWVARLEAPR</sequence>
<accession>A0A6N8EIY1</accession>
<keyword evidence="8 14" id="KW-0653">Protein transport</keyword>
<evidence type="ECO:0000256" key="11">
    <source>
        <dbReference type="ARBA" id="ARBA00023136"/>
    </source>
</evidence>
<dbReference type="GO" id="GO:0044780">
    <property type="term" value="P:bacterial-type flagellum assembly"/>
    <property type="evidence" value="ECO:0007669"/>
    <property type="project" value="InterPro"/>
</dbReference>
<keyword evidence="15" id="KW-0969">Cilium</keyword>
<keyword evidence="4 14" id="KW-0813">Transport</keyword>
<evidence type="ECO:0000256" key="3">
    <source>
        <dbReference type="ARBA" id="ARBA00021622"/>
    </source>
</evidence>
<gene>
    <name evidence="14 15" type="primary">flhB</name>
    <name evidence="15" type="ORF">GJ668_15435</name>
</gene>
<evidence type="ECO:0000256" key="6">
    <source>
        <dbReference type="ARBA" id="ARBA00022692"/>
    </source>
</evidence>